<protein>
    <submittedName>
        <fullName evidence="7">ABC-type branched-chain amino acid transport system, permease component</fullName>
    </submittedName>
</protein>
<dbReference type="OrthoDB" id="9789927at2"/>
<evidence type="ECO:0000256" key="5">
    <source>
        <dbReference type="ARBA" id="ARBA00023136"/>
    </source>
</evidence>
<reference evidence="7 8" key="1">
    <citation type="submission" date="2011-11" db="EMBL/GenBank/DDBJ databases">
        <title>The Noncontiguous Finished genome of Desulfosporosinus youngiae DSM 17734.</title>
        <authorList>
            <consortium name="US DOE Joint Genome Institute (JGI-PGF)"/>
            <person name="Lucas S."/>
            <person name="Han J."/>
            <person name="Lapidus A."/>
            <person name="Cheng J.-F."/>
            <person name="Goodwin L."/>
            <person name="Pitluck S."/>
            <person name="Peters L."/>
            <person name="Ovchinnikova G."/>
            <person name="Lu M."/>
            <person name="Land M.L."/>
            <person name="Hauser L."/>
            <person name="Pester M."/>
            <person name="Spring S."/>
            <person name="Ollivier B."/>
            <person name="Rattei T."/>
            <person name="Klenk H.-P."/>
            <person name="Wagner M."/>
            <person name="Loy A."/>
            <person name="Woyke T.J."/>
        </authorList>
    </citation>
    <scope>NUCLEOTIDE SEQUENCE [LARGE SCALE GENOMIC DNA]</scope>
    <source>
        <strain evidence="7 8">DSM 17734</strain>
    </source>
</reference>
<dbReference type="InterPro" id="IPR001851">
    <property type="entry name" value="ABC_transp_permease"/>
</dbReference>
<feature type="transmembrane region" description="Helical" evidence="6">
    <location>
        <begin position="203"/>
        <end position="228"/>
    </location>
</feature>
<evidence type="ECO:0000313" key="8">
    <source>
        <dbReference type="Proteomes" id="UP000005104"/>
    </source>
</evidence>
<evidence type="ECO:0000256" key="6">
    <source>
        <dbReference type="SAM" id="Phobius"/>
    </source>
</evidence>
<dbReference type="InterPro" id="IPR043428">
    <property type="entry name" value="LivM-like"/>
</dbReference>
<sequence>MDIIFNQYYLQIAVFVMVNAILGVSIYLTLSTGQLSLGNAGFMSIGAYTCAILTVKAGFPVYLAIPIGGIAASLMSIIIGFPALRLTGIYLAIATLGFGEVVRVIVLNLKITNGALGISGIPTLGTKISKTLSSFGLPQSFGGLSVQQTSTLLVLVLLILILGFLVFFCARLNRSRVGRAFAAIKADESAAEAMGINTTYYKLLAFALGALIAGIAGGLSAHLTFFIGPKDFAYHRTVEILLYAVLGGSDLVFGPIVGALLLTLLPELLRSASNYRLMIYGALLVTMMAFRPQGLISEDTVRYWKGKLGRGNKQ</sequence>
<evidence type="ECO:0000313" key="7">
    <source>
        <dbReference type="EMBL" id="EHQ91802.1"/>
    </source>
</evidence>
<dbReference type="STRING" id="768710.DesyoDRAFT_4859"/>
<dbReference type="CDD" id="cd06581">
    <property type="entry name" value="TM_PBP1_LivM_like"/>
    <property type="match status" value="1"/>
</dbReference>
<comment type="subcellular location">
    <subcellularLocation>
        <location evidence="1">Cell membrane</location>
        <topology evidence="1">Multi-pass membrane protein</topology>
    </subcellularLocation>
</comment>
<dbReference type="GO" id="GO:0015658">
    <property type="term" value="F:branched-chain amino acid transmembrane transporter activity"/>
    <property type="evidence" value="ECO:0007669"/>
    <property type="project" value="InterPro"/>
</dbReference>
<dbReference type="HOGENOM" id="CLU_031365_1_2_9"/>
<feature type="transmembrane region" description="Helical" evidence="6">
    <location>
        <begin position="150"/>
        <end position="170"/>
    </location>
</feature>
<accession>H5XZ96</accession>
<evidence type="ECO:0000256" key="1">
    <source>
        <dbReference type="ARBA" id="ARBA00004651"/>
    </source>
</evidence>
<dbReference type="eggNOG" id="COG4177">
    <property type="taxonomic scope" value="Bacteria"/>
</dbReference>
<name>H5XZ96_9FIRM</name>
<dbReference type="PANTHER" id="PTHR30482">
    <property type="entry name" value="HIGH-AFFINITY BRANCHED-CHAIN AMINO ACID TRANSPORT SYSTEM PERMEASE"/>
    <property type="match status" value="1"/>
</dbReference>
<dbReference type="EMBL" id="CM001441">
    <property type="protein sequence ID" value="EHQ91802.1"/>
    <property type="molecule type" value="Genomic_DNA"/>
</dbReference>
<keyword evidence="4 6" id="KW-1133">Transmembrane helix</keyword>
<organism evidence="7 8">
    <name type="scientific">Desulfosporosinus youngiae DSM 17734</name>
    <dbReference type="NCBI Taxonomy" id="768710"/>
    <lineage>
        <taxon>Bacteria</taxon>
        <taxon>Bacillati</taxon>
        <taxon>Bacillota</taxon>
        <taxon>Clostridia</taxon>
        <taxon>Eubacteriales</taxon>
        <taxon>Desulfitobacteriaceae</taxon>
        <taxon>Desulfosporosinus</taxon>
    </lineage>
</organism>
<dbReference type="RefSeq" id="WP_007786890.1">
    <property type="nucleotide sequence ID" value="NZ_CM001441.1"/>
</dbReference>
<feature type="transmembrane region" description="Helical" evidence="6">
    <location>
        <begin position="240"/>
        <end position="265"/>
    </location>
</feature>
<dbReference type="Proteomes" id="UP000005104">
    <property type="component" value="Chromosome"/>
</dbReference>
<dbReference type="PANTHER" id="PTHR30482:SF10">
    <property type="entry name" value="HIGH-AFFINITY BRANCHED-CHAIN AMINO ACID TRANSPORT PROTEIN BRAE"/>
    <property type="match status" value="1"/>
</dbReference>
<evidence type="ECO:0000256" key="4">
    <source>
        <dbReference type="ARBA" id="ARBA00022989"/>
    </source>
</evidence>
<feature type="transmembrane region" description="Helical" evidence="6">
    <location>
        <begin position="277"/>
        <end position="296"/>
    </location>
</feature>
<keyword evidence="2" id="KW-1003">Cell membrane</keyword>
<keyword evidence="3 6" id="KW-0812">Transmembrane</keyword>
<dbReference type="GO" id="GO:0005886">
    <property type="term" value="C:plasma membrane"/>
    <property type="evidence" value="ECO:0007669"/>
    <property type="project" value="UniProtKB-SubCell"/>
</dbReference>
<keyword evidence="5 6" id="KW-0472">Membrane</keyword>
<feature type="transmembrane region" description="Helical" evidence="6">
    <location>
        <begin position="88"/>
        <end position="106"/>
    </location>
</feature>
<dbReference type="Pfam" id="PF02653">
    <property type="entry name" value="BPD_transp_2"/>
    <property type="match status" value="1"/>
</dbReference>
<keyword evidence="8" id="KW-1185">Reference proteome</keyword>
<proteinExistence type="predicted"/>
<dbReference type="AlphaFoldDB" id="H5XZ96"/>
<gene>
    <name evidence="7" type="ORF">DesyoDRAFT_4859</name>
</gene>
<evidence type="ECO:0000256" key="2">
    <source>
        <dbReference type="ARBA" id="ARBA00022475"/>
    </source>
</evidence>
<feature type="transmembrane region" description="Helical" evidence="6">
    <location>
        <begin position="12"/>
        <end position="30"/>
    </location>
</feature>
<evidence type="ECO:0000256" key="3">
    <source>
        <dbReference type="ARBA" id="ARBA00022692"/>
    </source>
</evidence>